<evidence type="ECO:0000256" key="1">
    <source>
        <dbReference type="SAM" id="MobiDB-lite"/>
    </source>
</evidence>
<comment type="caution">
    <text evidence="2">The sequence shown here is derived from an EMBL/GenBank/DDBJ whole genome shotgun (WGS) entry which is preliminary data.</text>
</comment>
<organism evidence="2 3">
    <name type="scientific">Batillaria attramentaria</name>
    <dbReference type="NCBI Taxonomy" id="370345"/>
    <lineage>
        <taxon>Eukaryota</taxon>
        <taxon>Metazoa</taxon>
        <taxon>Spiralia</taxon>
        <taxon>Lophotrochozoa</taxon>
        <taxon>Mollusca</taxon>
        <taxon>Gastropoda</taxon>
        <taxon>Caenogastropoda</taxon>
        <taxon>Sorbeoconcha</taxon>
        <taxon>Cerithioidea</taxon>
        <taxon>Batillariidae</taxon>
        <taxon>Batillaria</taxon>
    </lineage>
</organism>
<dbReference type="AlphaFoldDB" id="A0ABD0LFP6"/>
<sequence>MLTTAEGTRHTHRITLLDVLCGSVPSCPSEGANCNQNNRRLPEGTCHAGTGQDGTGEEPRGKVTPGGEAGAGHNPLVSVAEPWKRPAGTRQLTPPCRG</sequence>
<dbReference type="Proteomes" id="UP001519460">
    <property type="component" value="Unassembled WGS sequence"/>
</dbReference>
<accession>A0ABD0LFP6</accession>
<dbReference type="EMBL" id="JACVVK020000052">
    <property type="protein sequence ID" value="KAK7498311.1"/>
    <property type="molecule type" value="Genomic_DNA"/>
</dbReference>
<feature type="region of interest" description="Disordered" evidence="1">
    <location>
        <begin position="29"/>
        <end position="98"/>
    </location>
</feature>
<evidence type="ECO:0000313" key="3">
    <source>
        <dbReference type="Proteomes" id="UP001519460"/>
    </source>
</evidence>
<keyword evidence="3" id="KW-1185">Reference proteome</keyword>
<proteinExistence type="predicted"/>
<evidence type="ECO:0000313" key="2">
    <source>
        <dbReference type="EMBL" id="KAK7498311.1"/>
    </source>
</evidence>
<gene>
    <name evidence="2" type="ORF">BaRGS_00010571</name>
</gene>
<name>A0ABD0LFP6_9CAEN</name>
<reference evidence="2 3" key="1">
    <citation type="journal article" date="2023" name="Sci. Data">
        <title>Genome assembly of the Korean intertidal mud-creeper Batillaria attramentaria.</title>
        <authorList>
            <person name="Patra A.K."/>
            <person name="Ho P.T."/>
            <person name="Jun S."/>
            <person name="Lee S.J."/>
            <person name="Kim Y."/>
            <person name="Won Y.J."/>
        </authorList>
    </citation>
    <scope>NUCLEOTIDE SEQUENCE [LARGE SCALE GENOMIC DNA]</scope>
    <source>
        <strain evidence="2">Wonlab-2016</strain>
    </source>
</reference>
<protein>
    <submittedName>
        <fullName evidence="2">Uncharacterized protein</fullName>
    </submittedName>
</protein>